<dbReference type="InterPro" id="IPR002347">
    <property type="entry name" value="SDR_fam"/>
</dbReference>
<dbReference type="Pfam" id="PF00106">
    <property type="entry name" value="adh_short"/>
    <property type="match status" value="1"/>
</dbReference>
<gene>
    <name evidence="1" type="ORF">SAMN05660443_0185</name>
</gene>
<dbReference type="GO" id="GO:0016491">
    <property type="term" value="F:oxidoreductase activity"/>
    <property type="evidence" value="ECO:0007669"/>
    <property type="project" value="TreeGrafter"/>
</dbReference>
<dbReference type="STRING" id="1122252.SAMN05660443_0185"/>
<proteinExistence type="predicted"/>
<dbReference type="SUPFAM" id="SSF51735">
    <property type="entry name" value="NAD(P)-binding Rossmann-fold domains"/>
    <property type="match status" value="1"/>
</dbReference>
<dbReference type="RefSeq" id="WP_091957823.1">
    <property type="nucleotide sequence ID" value="NZ_FOLH01000001.1"/>
</dbReference>
<keyword evidence="2" id="KW-1185">Reference proteome</keyword>
<organism evidence="1 2">
    <name type="scientific">Marinospirillum celere</name>
    <dbReference type="NCBI Taxonomy" id="1122252"/>
    <lineage>
        <taxon>Bacteria</taxon>
        <taxon>Pseudomonadati</taxon>
        <taxon>Pseudomonadota</taxon>
        <taxon>Gammaproteobacteria</taxon>
        <taxon>Oceanospirillales</taxon>
        <taxon>Oceanospirillaceae</taxon>
        <taxon>Marinospirillum</taxon>
    </lineage>
</organism>
<sequence length="243" mass="26588">MQALIAGAGQGIGLALTKRLLSDERWTRIYALYRSSSQGLSDLVVGDSRLQLLRVDLSSDDDLQALPQQLEVPIHWIINTTGLLHSKALNLAPEKSLEQLDRHSLITSFQTNAINHLLLLKQLQPLLNKKGELKLASLSARVASIGDNRLGGWYGYRASKAALNQLLHTLAIEMRRFNPSSVCVALHPGTTATDLSKPFQKNVPAGQLFSADQSAAYLLAVLDQLKSEATGGFFAWDGQPIPW</sequence>
<dbReference type="PRINTS" id="PR00081">
    <property type="entry name" value="GDHRDH"/>
</dbReference>
<dbReference type="AlphaFoldDB" id="A0A1I1DXH5"/>
<dbReference type="Proteomes" id="UP000199058">
    <property type="component" value="Unassembled WGS sequence"/>
</dbReference>
<name>A0A1I1DXH5_9GAMM</name>
<accession>A0A1I1DXH5</accession>
<dbReference type="PANTHER" id="PTHR43544:SF12">
    <property type="entry name" value="NAD(P)-BINDING ROSSMANN-FOLD SUPERFAMILY PROTEIN"/>
    <property type="match status" value="1"/>
</dbReference>
<evidence type="ECO:0000313" key="1">
    <source>
        <dbReference type="EMBL" id="SFB79645.1"/>
    </source>
</evidence>
<dbReference type="EMBL" id="FOLH01000001">
    <property type="protein sequence ID" value="SFB79645.1"/>
    <property type="molecule type" value="Genomic_DNA"/>
</dbReference>
<protein>
    <submittedName>
        <fullName evidence="1">NAD(P)-dependent dehydrogenase, short-chain alcohol dehydrogenase family</fullName>
    </submittedName>
</protein>
<dbReference type="InterPro" id="IPR051468">
    <property type="entry name" value="Fungal_SecMetab_SDRs"/>
</dbReference>
<dbReference type="PANTHER" id="PTHR43544">
    <property type="entry name" value="SHORT-CHAIN DEHYDROGENASE/REDUCTASE"/>
    <property type="match status" value="1"/>
</dbReference>
<dbReference type="Gene3D" id="3.40.50.720">
    <property type="entry name" value="NAD(P)-binding Rossmann-like Domain"/>
    <property type="match status" value="1"/>
</dbReference>
<dbReference type="OrthoDB" id="9785826at2"/>
<reference evidence="1 2" key="1">
    <citation type="submission" date="2016-10" db="EMBL/GenBank/DDBJ databases">
        <authorList>
            <person name="de Groot N.N."/>
        </authorList>
    </citation>
    <scope>NUCLEOTIDE SEQUENCE [LARGE SCALE GENOMIC DNA]</scope>
    <source>
        <strain evidence="1 2">DSM 18438</strain>
    </source>
</reference>
<evidence type="ECO:0000313" key="2">
    <source>
        <dbReference type="Proteomes" id="UP000199058"/>
    </source>
</evidence>
<dbReference type="InterPro" id="IPR036291">
    <property type="entry name" value="NAD(P)-bd_dom_sf"/>
</dbReference>
<dbReference type="GO" id="GO:0005737">
    <property type="term" value="C:cytoplasm"/>
    <property type="evidence" value="ECO:0007669"/>
    <property type="project" value="TreeGrafter"/>
</dbReference>